<sequence>MSQVAAWLLEFRYNVISKNRFVSCSIIELITVGGYVLKAYSLLSNAAIFSKRGKSEHQSKYGNVG</sequence>
<dbReference type="Proteomes" id="UP001163321">
    <property type="component" value="Chromosome 1"/>
</dbReference>
<proteinExistence type="predicted"/>
<gene>
    <name evidence="1" type="ORF">PsorP6_002558</name>
</gene>
<protein>
    <submittedName>
        <fullName evidence="1">Uncharacterized protein</fullName>
    </submittedName>
</protein>
<keyword evidence="2" id="KW-1185">Reference proteome</keyword>
<evidence type="ECO:0000313" key="2">
    <source>
        <dbReference type="Proteomes" id="UP001163321"/>
    </source>
</evidence>
<accession>A0ACC0WTW5</accession>
<reference evidence="1 2" key="1">
    <citation type="journal article" date="2022" name="bioRxiv">
        <title>The genome of the oomycete Peronosclerospora sorghi, a cosmopolitan pathogen of maize and sorghum, is inflated with dispersed pseudogenes.</title>
        <authorList>
            <person name="Fletcher K."/>
            <person name="Martin F."/>
            <person name="Isakeit T."/>
            <person name="Cavanaugh K."/>
            <person name="Magill C."/>
            <person name="Michelmore R."/>
        </authorList>
    </citation>
    <scope>NUCLEOTIDE SEQUENCE [LARGE SCALE GENOMIC DNA]</scope>
    <source>
        <strain evidence="1">P6</strain>
    </source>
</reference>
<organism evidence="1 2">
    <name type="scientific">Peronosclerospora sorghi</name>
    <dbReference type="NCBI Taxonomy" id="230839"/>
    <lineage>
        <taxon>Eukaryota</taxon>
        <taxon>Sar</taxon>
        <taxon>Stramenopiles</taxon>
        <taxon>Oomycota</taxon>
        <taxon>Peronosporomycetes</taxon>
        <taxon>Peronosporales</taxon>
        <taxon>Peronosporaceae</taxon>
        <taxon>Peronosclerospora</taxon>
    </lineage>
</organism>
<comment type="caution">
    <text evidence="1">The sequence shown here is derived from an EMBL/GenBank/DDBJ whole genome shotgun (WGS) entry which is preliminary data.</text>
</comment>
<evidence type="ECO:0000313" key="1">
    <source>
        <dbReference type="EMBL" id="KAI9921455.1"/>
    </source>
</evidence>
<name>A0ACC0WTW5_9STRA</name>
<dbReference type="EMBL" id="CM047580">
    <property type="protein sequence ID" value="KAI9921455.1"/>
    <property type="molecule type" value="Genomic_DNA"/>
</dbReference>